<dbReference type="RefSeq" id="WP_344768175.1">
    <property type="nucleotide sequence ID" value="NZ_BAABAK010000015.1"/>
</dbReference>
<gene>
    <name evidence="6" type="ORF">GCM10022246_28860</name>
</gene>
<evidence type="ECO:0000313" key="7">
    <source>
        <dbReference type="Proteomes" id="UP001501081"/>
    </source>
</evidence>
<dbReference type="Gene3D" id="2.60.40.1120">
    <property type="entry name" value="Carboxypeptidase-like, regulatory domain"/>
    <property type="match status" value="1"/>
</dbReference>
<dbReference type="PANTHER" id="PTHR40980:SF4">
    <property type="entry name" value="TONB-DEPENDENT RECEPTOR-LIKE BETA-BARREL DOMAIN-CONTAINING PROTEIN"/>
    <property type="match status" value="1"/>
</dbReference>
<evidence type="ECO:0000259" key="5">
    <source>
        <dbReference type="Pfam" id="PF14905"/>
    </source>
</evidence>
<evidence type="ECO:0000256" key="2">
    <source>
        <dbReference type="ARBA" id="ARBA00023136"/>
    </source>
</evidence>
<dbReference type="SUPFAM" id="SSF56935">
    <property type="entry name" value="Porins"/>
    <property type="match status" value="1"/>
</dbReference>
<dbReference type="EMBL" id="BAABAK010000015">
    <property type="protein sequence ID" value="GAA3974685.1"/>
    <property type="molecule type" value="Genomic_DNA"/>
</dbReference>
<organism evidence="6 7">
    <name type="scientific">Pedobacter ginsengiterrae</name>
    <dbReference type="NCBI Taxonomy" id="871696"/>
    <lineage>
        <taxon>Bacteria</taxon>
        <taxon>Pseudomonadati</taxon>
        <taxon>Bacteroidota</taxon>
        <taxon>Sphingobacteriia</taxon>
        <taxon>Sphingobacteriales</taxon>
        <taxon>Sphingobacteriaceae</taxon>
        <taxon>Pedobacter</taxon>
    </lineage>
</organism>
<dbReference type="Proteomes" id="UP001501081">
    <property type="component" value="Unassembled WGS sequence"/>
</dbReference>
<evidence type="ECO:0000256" key="4">
    <source>
        <dbReference type="SAM" id="SignalP"/>
    </source>
</evidence>
<comment type="subcellular location">
    <subcellularLocation>
        <location evidence="1">Cell outer membrane</location>
    </subcellularLocation>
</comment>
<proteinExistence type="predicted"/>
<reference evidence="7" key="1">
    <citation type="journal article" date="2019" name="Int. J. Syst. Evol. Microbiol.">
        <title>The Global Catalogue of Microorganisms (GCM) 10K type strain sequencing project: providing services to taxonomists for standard genome sequencing and annotation.</title>
        <authorList>
            <consortium name="The Broad Institute Genomics Platform"/>
            <consortium name="The Broad Institute Genome Sequencing Center for Infectious Disease"/>
            <person name="Wu L."/>
            <person name="Ma J."/>
        </authorList>
    </citation>
    <scope>NUCLEOTIDE SEQUENCE [LARGE SCALE GENOMIC DNA]</scope>
    <source>
        <strain evidence="7">JCM 17338</strain>
    </source>
</reference>
<keyword evidence="4" id="KW-0732">Signal</keyword>
<evidence type="ECO:0000313" key="6">
    <source>
        <dbReference type="EMBL" id="GAA3974685.1"/>
    </source>
</evidence>
<comment type="caution">
    <text evidence="6">The sequence shown here is derived from an EMBL/GenBank/DDBJ whole genome shotgun (WGS) entry which is preliminary data.</text>
</comment>
<feature type="domain" description="Outer membrane protein beta-barrel" evidence="5">
    <location>
        <begin position="373"/>
        <end position="766"/>
    </location>
</feature>
<protein>
    <submittedName>
        <fullName evidence="6">Outer membrane beta-barrel family protein</fullName>
    </submittedName>
</protein>
<dbReference type="InterPro" id="IPR008969">
    <property type="entry name" value="CarboxyPept-like_regulatory"/>
</dbReference>
<dbReference type="PANTHER" id="PTHR40980">
    <property type="entry name" value="PLUG DOMAIN-CONTAINING PROTEIN"/>
    <property type="match status" value="1"/>
</dbReference>
<keyword evidence="2" id="KW-0472">Membrane</keyword>
<name>A0ABP7Q0V3_9SPHI</name>
<dbReference type="Pfam" id="PF14905">
    <property type="entry name" value="OMP_b-brl_3"/>
    <property type="match status" value="1"/>
</dbReference>
<dbReference type="Gene3D" id="2.170.130.10">
    <property type="entry name" value="TonB-dependent receptor, plug domain"/>
    <property type="match status" value="1"/>
</dbReference>
<sequence length="790" mass="88108">MKYFYLSIILILITGFSEARQVATIDGTIIDSVKRAIAGASITIHNLSNQVIYKTVSDGTGKFSIKGEIGKSYLAVNHMGYIPYRISLTDTTGFLNIVLMSTSQQLKEVIISSSRPFLQQEPDKLLVNVDGNPKAGINAVDVLKKIPGVLINRDDITVEGKPIMVLIDGKPTRLSGNSLITLLESSPSTDIGQIEVIYNPSAKYDAAGAGGIINIKTIKRIKPGYDATINFTLGHGWKYPSANGSAGLNYKKGKNNITLNYSRSGGKQYQELQTVNKQQDLNQTLLDSSVYNTPYQSQNIRTGFERSLNTKESISALLTGNYSKREPGFTSIAKVGSFSNANDFDYTLSENPGSVVNKGLNLNLSYRYLIDTKKQQELNIDADAGLFEYHNESKNLITQLNNGLPISRNYIQEGKTTSQIYSLKADYTQKIKSGTLETGLKISDVGLENNFSSVMSSQGQPVLDYGSNEFHYDETIIAVYGASRMVFGKFSLQLGLRAEQTFTSGISLTLGSRVKNAYLNLFPNFSSGFKTGKHAFSLTYGRRIGRPSYSELNPFMIVTGAFSSRTGNPYLNPSYTQNFRLAYVYNSKLNFSTSYSTTKDVITDFQTRDNQDEIYKVLKANISSYHNMGFNMSYNNTLFKIWQLNYALGISNSNYRFNYNNVMEQVKQSTGYLSIGNNFQLSKTVYAEIFFYGQARVTYGTYINLPFSTTSFSAGKKIWKGNGNLGISINDIFFTGITRSLRNYGNIDYSVKSKYDSRSIRLNFSYRFGNARIEGRKRNSGSDEEQRRNQ</sequence>
<dbReference type="InterPro" id="IPR041700">
    <property type="entry name" value="OMP_b-brl_3"/>
</dbReference>
<evidence type="ECO:0000256" key="1">
    <source>
        <dbReference type="ARBA" id="ARBA00004442"/>
    </source>
</evidence>
<dbReference type="InterPro" id="IPR037066">
    <property type="entry name" value="Plug_dom_sf"/>
</dbReference>
<feature type="chain" id="PRO_5045911156" evidence="4">
    <location>
        <begin position="20"/>
        <end position="790"/>
    </location>
</feature>
<keyword evidence="3" id="KW-0998">Cell outer membrane</keyword>
<evidence type="ECO:0000256" key="3">
    <source>
        <dbReference type="ARBA" id="ARBA00023237"/>
    </source>
</evidence>
<accession>A0ABP7Q0V3</accession>
<dbReference type="InterPro" id="IPR036942">
    <property type="entry name" value="Beta-barrel_TonB_sf"/>
</dbReference>
<dbReference type="Gene3D" id="2.40.170.20">
    <property type="entry name" value="TonB-dependent receptor, beta-barrel domain"/>
    <property type="match status" value="1"/>
</dbReference>
<feature type="signal peptide" evidence="4">
    <location>
        <begin position="1"/>
        <end position="19"/>
    </location>
</feature>
<dbReference type="Pfam" id="PF13715">
    <property type="entry name" value="CarbopepD_reg_2"/>
    <property type="match status" value="1"/>
</dbReference>
<keyword evidence="7" id="KW-1185">Reference proteome</keyword>
<dbReference type="SUPFAM" id="SSF49464">
    <property type="entry name" value="Carboxypeptidase regulatory domain-like"/>
    <property type="match status" value="1"/>
</dbReference>